<dbReference type="OrthoDB" id="3699454at2"/>
<evidence type="ECO:0000313" key="5">
    <source>
        <dbReference type="Proteomes" id="UP000306628"/>
    </source>
</evidence>
<evidence type="ECO:0000259" key="3">
    <source>
        <dbReference type="Pfam" id="PF13359"/>
    </source>
</evidence>
<protein>
    <submittedName>
        <fullName evidence="4">Transposase family protein</fullName>
    </submittedName>
</protein>
<keyword evidence="2" id="KW-0479">Metal-binding</keyword>
<comment type="cofactor">
    <cofactor evidence="1">
        <name>a divalent metal cation</name>
        <dbReference type="ChEBI" id="CHEBI:60240"/>
    </cofactor>
</comment>
<evidence type="ECO:0000256" key="1">
    <source>
        <dbReference type="ARBA" id="ARBA00001968"/>
    </source>
</evidence>
<sequence length="276" mass="30271">MTTTNEPAEGTPAVYQVRLPLSAKTLTFVADLLRGHLKAIGSRWRKLPAGKIAVIVLAVLRHDQRLADMAGGNDVSPGTVRRWVQEVLRLLAARAPRLDRALAKIAKWGGEVVLIDGTLIRTERRSGKDNRKNYSGKHKTHGLLFLALTDTAGNLLWISAARPGRASEITTARHHNLVQKLRQAGLGALADLGFVGLDGDPDDPVVITGRKATRTQPLTTAQKQANQLINSERAPVEHAFADLKNWRILTKLRMDATQATMLLRALLVLTHSEITR</sequence>
<dbReference type="Proteomes" id="UP000306628">
    <property type="component" value="Unassembled WGS sequence"/>
</dbReference>
<comment type="caution">
    <text evidence="4">The sequence shown here is derived from an EMBL/GenBank/DDBJ whole genome shotgun (WGS) entry which is preliminary data.</text>
</comment>
<gene>
    <name evidence="4" type="ORF">ETD85_37190</name>
</gene>
<dbReference type="Pfam" id="PF13359">
    <property type="entry name" value="DDE_Tnp_4"/>
    <property type="match status" value="1"/>
</dbReference>
<reference evidence="4 5" key="1">
    <citation type="submission" date="2019-05" db="EMBL/GenBank/DDBJ databases">
        <title>Draft genome sequence of Nonomuraea zeae DSM 100528.</title>
        <authorList>
            <person name="Saricaoglu S."/>
            <person name="Isik K."/>
        </authorList>
    </citation>
    <scope>NUCLEOTIDE SEQUENCE [LARGE SCALE GENOMIC DNA]</scope>
    <source>
        <strain evidence="4 5">DSM 100528</strain>
    </source>
</reference>
<accession>A0A5S4G4W9</accession>
<evidence type="ECO:0000313" key="4">
    <source>
        <dbReference type="EMBL" id="TMR28055.1"/>
    </source>
</evidence>
<dbReference type="EMBL" id="VCKX01000152">
    <property type="protein sequence ID" value="TMR28055.1"/>
    <property type="molecule type" value="Genomic_DNA"/>
</dbReference>
<name>A0A5S4G4W9_9ACTN</name>
<organism evidence="4 5">
    <name type="scientific">Nonomuraea zeae</name>
    <dbReference type="NCBI Taxonomy" id="1642303"/>
    <lineage>
        <taxon>Bacteria</taxon>
        <taxon>Bacillati</taxon>
        <taxon>Actinomycetota</taxon>
        <taxon>Actinomycetes</taxon>
        <taxon>Streptosporangiales</taxon>
        <taxon>Streptosporangiaceae</taxon>
        <taxon>Nonomuraea</taxon>
    </lineage>
</organism>
<proteinExistence type="predicted"/>
<keyword evidence="5" id="KW-1185">Reference proteome</keyword>
<dbReference type="AlphaFoldDB" id="A0A5S4G4W9"/>
<dbReference type="GO" id="GO:0046872">
    <property type="term" value="F:metal ion binding"/>
    <property type="evidence" value="ECO:0007669"/>
    <property type="project" value="UniProtKB-KW"/>
</dbReference>
<evidence type="ECO:0000256" key="2">
    <source>
        <dbReference type="ARBA" id="ARBA00022723"/>
    </source>
</evidence>
<dbReference type="InterPro" id="IPR027806">
    <property type="entry name" value="HARBI1_dom"/>
</dbReference>
<feature type="domain" description="DDE Tnp4" evidence="3">
    <location>
        <begin position="115"/>
        <end position="270"/>
    </location>
</feature>